<sequence>LAVVAVTAFKRKYEDRFMDYGVYFIQNREYAGVLTFVNETDANGFPIWKAPIIYEFNSNSSAQRWRLDEAALYTAFEIRPTKNENYVLEYVPETGIISWLTHWGNTKLWYLLDAGDEHTMIKHKRYDICLEATGNHAPVVGVNCVGKPSQQWMFKNVDAPAA</sequence>
<dbReference type="SUPFAM" id="SSF50370">
    <property type="entry name" value="Ricin B-like lectins"/>
    <property type="match status" value="1"/>
</dbReference>
<evidence type="ECO:0000313" key="2">
    <source>
        <dbReference type="Proteomes" id="UP000198287"/>
    </source>
</evidence>
<protein>
    <recommendedName>
        <fullName evidence="3">Ricin B lectin domain-containing protein</fullName>
    </recommendedName>
</protein>
<dbReference type="Proteomes" id="UP000198287">
    <property type="component" value="Unassembled WGS sequence"/>
</dbReference>
<evidence type="ECO:0008006" key="3">
    <source>
        <dbReference type="Google" id="ProtNLM"/>
    </source>
</evidence>
<dbReference type="OrthoDB" id="8277087at2759"/>
<evidence type="ECO:0000313" key="1">
    <source>
        <dbReference type="EMBL" id="OXA52086.1"/>
    </source>
</evidence>
<gene>
    <name evidence="1" type="ORF">Fcan01_12913</name>
</gene>
<keyword evidence="2" id="KW-1185">Reference proteome</keyword>
<dbReference type="InterPro" id="IPR035992">
    <property type="entry name" value="Ricin_B-like_lectins"/>
</dbReference>
<proteinExistence type="predicted"/>
<accession>A0A226E6A1</accession>
<organism evidence="1 2">
    <name type="scientific">Folsomia candida</name>
    <name type="common">Springtail</name>
    <dbReference type="NCBI Taxonomy" id="158441"/>
    <lineage>
        <taxon>Eukaryota</taxon>
        <taxon>Metazoa</taxon>
        <taxon>Ecdysozoa</taxon>
        <taxon>Arthropoda</taxon>
        <taxon>Hexapoda</taxon>
        <taxon>Collembola</taxon>
        <taxon>Entomobryomorpha</taxon>
        <taxon>Isotomoidea</taxon>
        <taxon>Isotomidae</taxon>
        <taxon>Proisotominae</taxon>
        <taxon>Folsomia</taxon>
    </lineage>
</organism>
<dbReference type="EMBL" id="LNIX01000007">
    <property type="protein sequence ID" value="OXA52086.1"/>
    <property type="molecule type" value="Genomic_DNA"/>
</dbReference>
<reference evidence="1 2" key="1">
    <citation type="submission" date="2015-12" db="EMBL/GenBank/DDBJ databases">
        <title>The genome of Folsomia candida.</title>
        <authorList>
            <person name="Faddeeva A."/>
            <person name="Derks M.F."/>
            <person name="Anvar Y."/>
            <person name="Smit S."/>
            <person name="Van Straalen N."/>
            <person name="Roelofs D."/>
        </authorList>
    </citation>
    <scope>NUCLEOTIDE SEQUENCE [LARGE SCALE GENOMIC DNA]</scope>
    <source>
        <strain evidence="1 2">VU population</strain>
        <tissue evidence="1">Whole body</tissue>
    </source>
</reference>
<comment type="caution">
    <text evidence="1">The sequence shown here is derived from an EMBL/GenBank/DDBJ whole genome shotgun (WGS) entry which is preliminary data.</text>
</comment>
<dbReference type="Gene3D" id="2.80.10.50">
    <property type="match status" value="1"/>
</dbReference>
<feature type="non-terminal residue" evidence="1">
    <location>
        <position position="1"/>
    </location>
</feature>
<dbReference type="OMA" id="ISAPCTN"/>
<dbReference type="AlphaFoldDB" id="A0A226E6A1"/>
<dbReference type="CDD" id="cd00161">
    <property type="entry name" value="beta-trefoil_Ricin-like"/>
    <property type="match status" value="1"/>
</dbReference>
<name>A0A226E6A1_FOLCA</name>